<keyword evidence="9" id="KW-1185">Reference proteome</keyword>
<evidence type="ECO:0000256" key="2">
    <source>
        <dbReference type="ARBA" id="ARBA00022692"/>
    </source>
</evidence>
<proteinExistence type="predicted"/>
<reference evidence="8 9" key="1">
    <citation type="submission" date="2019-03" db="EMBL/GenBank/DDBJ databases">
        <authorList>
            <person name="Gaulin E."/>
            <person name="Dumas B."/>
        </authorList>
    </citation>
    <scope>NUCLEOTIDE SEQUENCE [LARGE SCALE GENOMIC DNA]</scope>
    <source>
        <strain evidence="8">CBS 568.67</strain>
    </source>
</reference>
<evidence type="ECO:0000256" key="4">
    <source>
        <dbReference type="ARBA" id="ARBA00023136"/>
    </source>
</evidence>
<feature type="region of interest" description="Disordered" evidence="5">
    <location>
        <begin position="315"/>
        <end position="360"/>
    </location>
</feature>
<sequence length="360" mass="38250">MALPPLTPKTISKGVLIFLNLCFLTVGIFLVVQGAKSPSANYHWTKVYASTNATSTTSTAAVIFGAIVVAIALVGIVGVATGKRVLLFVYAACAVLGLIAFVTIMTIAFISAAQAKDWKAKAFPADAINEPNVAVGFNQVYCYAQGGRFCVSGSSKSAIAMFMPKLNESTAVALFAVPGMAATMKKGMLGVCDAVEAATTFDNRTLPKSFKRACNMCKEMVTIYNDYGLIYDWADSACELQPATANWCGQYLQTLNQTEVYVNAPYKQCRGPILDQWRDWSNSVGIGAGLVAVAALVLVFLTYALIRKPKVVTKTTDDKKDDDVEEGDVGTPASADFEKAPPTTTAAAASTTTTTLEKTV</sequence>
<dbReference type="AlphaFoldDB" id="A0A485KP12"/>
<name>A0A485KP12_9STRA</name>
<evidence type="ECO:0000256" key="1">
    <source>
        <dbReference type="ARBA" id="ARBA00004141"/>
    </source>
</evidence>
<feature type="transmembrane region" description="Helical" evidence="6">
    <location>
        <begin position="87"/>
        <end position="110"/>
    </location>
</feature>
<accession>A0A485KP12</accession>
<evidence type="ECO:0000313" key="9">
    <source>
        <dbReference type="Proteomes" id="UP000332933"/>
    </source>
</evidence>
<keyword evidence="3 6" id="KW-1133">Transmembrane helix</keyword>
<evidence type="ECO:0000256" key="6">
    <source>
        <dbReference type="SAM" id="Phobius"/>
    </source>
</evidence>
<dbReference type="GO" id="GO:0016020">
    <property type="term" value="C:membrane"/>
    <property type="evidence" value="ECO:0007669"/>
    <property type="project" value="UniProtKB-SubCell"/>
</dbReference>
<evidence type="ECO:0000256" key="3">
    <source>
        <dbReference type="ARBA" id="ARBA00022989"/>
    </source>
</evidence>
<dbReference type="OrthoDB" id="71600at2759"/>
<keyword evidence="2 6" id="KW-0812">Transmembrane</keyword>
<dbReference type="EMBL" id="CAADRA010005192">
    <property type="protein sequence ID" value="VFT86786.1"/>
    <property type="molecule type" value="Genomic_DNA"/>
</dbReference>
<dbReference type="Proteomes" id="UP000332933">
    <property type="component" value="Unassembled WGS sequence"/>
</dbReference>
<feature type="transmembrane region" description="Helical" evidence="6">
    <location>
        <begin position="58"/>
        <end position="80"/>
    </location>
</feature>
<dbReference type="EMBL" id="VJMH01005171">
    <property type="protein sequence ID" value="KAF0699532.1"/>
    <property type="molecule type" value="Genomic_DNA"/>
</dbReference>
<dbReference type="InterPro" id="IPR018499">
    <property type="entry name" value="Tetraspanin/Peripherin"/>
</dbReference>
<reference evidence="7" key="2">
    <citation type="submission" date="2019-06" db="EMBL/GenBank/DDBJ databases">
        <title>Genomics analysis of Aphanomyces spp. identifies a new class of oomycete effector associated with host adaptation.</title>
        <authorList>
            <person name="Gaulin E."/>
        </authorList>
    </citation>
    <scope>NUCLEOTIDE SEQUENCE</scope>
    <source>
        <strain evidence="7">CBS 578.67</strain>
    </source>
</reference>
<protein>
    <submittedName>
        <fullName evidence="8">Aste57867_9907 protein</fullName>
    </submittedName>
</protein>
<keyword evidence="4 6" id="KW-0472">Membrane</keyword>
<feature type="compositionally biased region" description="Low complexity" evidence="5">
    <location>
        <begin position="340"/>
        <end position="360"/>
    </location>
</feature>
<evidence type="ECO:0000256" key="5">
    <source>
        <dbReference type="SAM" id="MobiDB-lite"/>
    </source>
</evidence>
<feature type="transmembrane region" description="Helical" evidence="6">
    <location>
        <begin position="284"/>
        <end position="306"/>
    </location>
</feature>
<dbReference type="Pfam" id="PF00335">
    <property type="entry name" value="Tetraspanin"/>
    <property type="match status" value="1"/>
</dbReference>
<gene>
    <name evidence="8" type="primary">Aste57867_9907</name>
    <name evidence="7" type="ORF">As57867_009868</name>
    <name evidence="8" type="ORF">ASTE57867_9907</name>
</gene>
<evidence type="ECO:0000313" key="7">
    <source>
        <dbReference type="EMBL" id="KAF0699532.1"/>
    </source>
</evidence>
<organism evidence="8 9">
    <name type="scientific">Aphanomyces stellatus</name>
    <dbReference type="NCBI Taxonomy" id="120398"/>
    <lineage>
        <taxon>Eukaryota</taxon>
        <taxon>Sar</taxon>
        <taxon>Stramenopiles</taxon>
        <taxon>Oomycota</taxon>
        <taxon>Saprolegniomycetes</taxon>
        <taxon>Saprolegniales</taxon>
        <taxon>Verrucalvaceae</taxon>
        <taxon>Aphanomyces</taxon>
    </lineage>
</organism>
<evidence type="ECO:0000313" key="8">
    <source>
        <dbReference type="EMBL" id="VFT86786.1"/>
    </source>
</evidence>
<comment type="subcellular location">
    <subcellularLocation>
        <location evidence="1">Membrane</location>
        <topology evidence="1">Multi-pass membrane protein</topology>
    </subcellularLocation>
</comment>